<dbReference type="PANTHER" id="PTHR11537">
    <property type="entry name" value="VOLTAGE-GATED POTASSIUM CHANNEL"/>
    <property type="match status" value="1"/>
</dbReference>
<evidence type="ECO:0000256" key="10">
    <source>
        <dbReference type="ARBA" id="ARBA00023303"/>
    </source>
</evidence>
<proteinExistence type="predicted"/>
<keyword evidence="11" id="KW-0175">Coiled coil</keyword>
<feature type="domain" description="Ion transport" evidence="14">
    <location>
        <begin position="70"/>
        <end position="288"/>
    </location>
</feature>
<dbReference type="Pfam" id="PF00520">
    <property type="entry name" value="Ion_trans"/>
    <property type="match status" value="1"/>
</dbReference>
<dbReference type="PRINTS" id="PR00169">
    <property type="entry name" value="KCHANNEL"/>
</dbReference>
<keyword evidence="6" id="KW-0630">Potassium</keyword>
<feature type="transmembrane region" description="Helical" evidence="13">
    <location>
        <begin position="69"/>
        <end position="88"/>
    </location>
</feature>
<keyword evidence="4 13" id="KW-0812">Transmembrane</keyword>
<keyword evidence="3" id="KW-0633">Potassium transport</keyword>
<keyword evidence="7 13" id="KW-1133">Transmembrane helix</keyword>
<evidence type="ECO:0000256" key="4">
    <source>
        <dbReference type="ARBA" id="ARBA00022692"/>
    </source>
</evidence>
<keyword evidence="9 13" id="KW-0472">Membrane</keyword>
<keyword evidence="8" id="KW-0406">Ion transport</keyword>
<evidence type="ECO:0000256" key="9">
    <source>
        <dbReference type="ARBA" id="ARBA00023136"/>
    </source>
</evidence>
<dbReference type="EMBL" id="CAKOGP040000003">
    <property type="protein sequence ID" value="CAJ1926506.1"/>
    <property type="molecule type" value="Genomic_DNA"/>
</dbReference>
<keyword evidence="5" id="KW-0631">Potassium channel</keyword>
<dbReference type="PRINTS" id="PR01463">
    <property type="entry name" value="EAGCHANLFMLY"/>
</dbReference>
<evidence type="ECO:0000259" key="14">
    <source>
        <dbReference type="Pfam" id="PF00520"/>
    </source>
</evidence>
<evidence type="ECO:0000313" key="16">
    <source>
        <dbReference type="Proteomes" id="UP001295423"/>
    </source>
</evidence>
<evidence type="ECO:0000256" key="6">
    <source>
        <dbReference type="ARBA" id="ARBA00022958"/>
    </source>
</evidence>
<evidence type="ECO:0000256" key="12">
    <source>
        <dbReference type="SAM" id="MobiDB-lite"/>
    </source>
</evidence>
<dbReference type="Gene3D" id="1.10.287.70">
    <property type="match status" value="1"/>
</dbReference>
<evidence type="ECO:0000313" key="15">
    <source>
        <dbReference type="EMBL" id="CAJ1926506.1"/>
    </source>
</evidence>
<evidence type="ECO:0000256" key="8">
    <source>
        <dbReference type="ARBA" id="ARBA00023065"/>
    </source>
</evidence>
<protein>
    <recommendedName>
        <fullName evidence="14">Ion transport domain-containing protein</fullName>
    </recommendedName>
</protein>
<evidence type="ECO:0000256" key="13">
    <source>
        <dbReference type="SAM" id="Phobius"/>
    </source>
</evidence>
<feature type="region of interest" description="Disordered" evidence="12">
    <location>
        <begin position="323"/>
        <end position="351"/>
    </location>
</feature>
<gene>
    <name evidence="15" type="ORF">CYCCA115_LOCUS1223</name>
</gene>
<evidence type="ECO:0000256" key="11">
    <source>
        <dbReference type="SAM" id="Coils"/>
    </source>
</evidence>
<dbReference type="AlphaFoldDB" id="A0AAD2CM01"/>
<evidence type="ECO:0000256" key="5">
    <source>
        <dbReference type="ARBA" id="ARBA00022826"/>
    </source>
</evidence>
<feature type="coiled-coil region" evidence="11">
    <location>
        <begin position="2"/>
        <end position="36"/>
    </location>
</feature>
<feature type="transmembrane region" description="Helical" evidence="13">
    <location>
        <begin position="133"/>
        <end position="152"/>
    </location>
</feature>
<feature type="transmembrane region" description="Helical" evidence="13">
    <location>
        <begin position="216"/>
        <end position="236"/>
    </location>
</feature>
<dbReference type="GO" id="GO:0005249">
    <property type="term" value="F:voltage-gated potassium channel activity"/>
    <property type="evidence" value="ECO:0007669"/>
    <property type="project" value="InterPro"/>
</dbReference>
<dbReference type="InterPro" id="IPR003938">
    <property type="entry name" value="K_chnl_volt-dep_EAG/ELK/ERG"/>
</dbReference>
<comment type="subcellular location">
    <subcellularLocation>
        <location evidence="1">Membrane</location>
        <topology evidence="1">Multi-pass membrane protein</topology>
    </subcellularLocation>
</comment>
<organism evidence="15 16">
    <name type="scientific">Cylindrotheca closterium</name>
    <dbReference type="NCBI Taxonomy" id="2856"/>
    <lineage>
        <taxon>Eukaryota</taxon>
        <taxon>Sar</taxon>
        <taxon>Stramenopiles</taxon>
        <taxon>Ochrophyta</taxon>
        <taxon>Bacillariophyta</taxon>
        <taxon>Bacillariophyceae</taxon>
        <taxon>Bacillariophycidae</taxon>
        <taxon>Bacillariales</taxon>
        <taxon>Bacillariaceae</taxon>
        <taxon>Cylindrotheca</taxon>
    </lineage>
</organism>
<feature type="transmembrane region" description="Helical" evidence="13">
    <location>
        <begin position="103"/>
        <end position="121"/>
    </location>
</feature>
<dbReference type="GO" id="GO:0001508">
    <property type="term" value="P:action potential"/>
    <property type="evidence" value="ECO:0007669"/>
    <property type="project" value="TreeGrafter"/>
</dbReference>
<name>A0AAD2CM01_9STRA</name>
<keyword evidence="10" id="KW-0407">Ion channel</keyword>
<reference evidence="15" key="1">
    <citation type="submission" date="2023-08" db="EMBL/GenBank/DDBJ databases">
        <authorList>
            <person name="Audoor S."/>
            <person name="Bilcke G."/>
        </authorList>
    </citation>
    <scope>NUCLEOTIDE SEQUENCE</scope>
</reference>
<evidence type="ECO:0000256" key="1">
    <source>
        <dbReference type="ARBA" id="ARBA00004141"/>
    </source>
</evidence>
<accession>A0AAD2CM01</accession>
<dbReference type="GO" id="GO:0008076">
    <property type="term" value="C:voltage-gated potassium channel complex"/>
    <property type="evidence" value="ECO:0007669"/>
    <property type="project" value="InterPro"/>
</dbReference>
<feature type="transmembrane region" description="Helical" evidence="13">
    <location>
        <begin position="248"/>
        <end position="269"/>
    </location>
</feature>
<keyword evidence="2" id="KW-0813">Transport</keyword>
<evidence type="ECO:0000256" key="3">
    <source>
        <dbReference type="ARBA" id="ARBA00022538"/>
    </source>
</evidence>
<dbReference type="InterPro" id="IPR028325">
    <property type="entry name" value="VG_K_chnl"/>
</dbReference>
<evidence type="ECO:0000256" key="7">
    <source>
        <dbReference type="ARBA" id="ARBA00022989"/>
    </source>
</evidence>
<comment type="caution">
    <text evidence="15">The sequence shown here is derived from an EMBL/GenBank/DDBJ whole genome shotgun (WGS) entry which is preliminary data.</text>
</comment>
<evidence type="ECO:0000256" key="2">
    <source>
        <dbReference type="ARBA" id="ARBA00022448"/>
    </source>
</evidence>
<dbReference type="SUPFAM" id="SSF81324">
    <property type="entry name" value="Voltage-gated potassium channels"/>
    <property type="match status" value="1"/>
</dbReference>
<keyword evidence="16" id="KW-1185">Reference proteome</keyword>
<dbReference type="InterPro" id="IPR005821">
    <property type="entry name" value="Ion_trans_dom"/>
</dbReference>
<dbReference type="PANTHER" id="PTHR11537:SF254">
    <property type="entry name" value="POTASSIUM VOLTAGE-GATED CHANNEL PROTEIN SHAB"/>
    <property type="match status" value="1"/>
</dbReference>
<dbReference type="Proteomes" id="UP001295423">
    <property type="component" value="Unassembled WGS sequence"/>
</dbReference>
<sequence>MIENTDSEIQELEAIQEEIQEEIEELENAALSRSAESPTMITSDRLRHHHAHRTNLRMKVFATLNDPRIELLAAASVILSTFLVAVSTLDNLSIEAYAAIDDAVIGLNVLFTIDFFVRWYAAGQFKFIYLTKPLAIIDLFVVIIPLFLGSVMPMLDGFGLMGDFVPNVSESSGLQVLLLLRVLRLKRVLTDIQTFRRFAGAIGIRRSDVRPYQLQLSRVLLSIFTLLSVASGLIYTAEHAVNPAIPDYFTALYFGLTTLTTVGFGDIVPVTFNGRLVVCGSILVGIAVIPAQAAKLVDAIVASQGLAEDETIGTMTRSTSLLTTKKSRGDTDSPTNGLGPSGADLEVPPKDVKMENTGNAASYKVCGNCRATGHRMDATFCFNCGSKI</sequence>